<dbReference type="Proteomes" id="UP000317267">
    <property type="component" value="Unassembled WGS sequence"/>
</dbReference>
<organism evidence="6 8">
    <name type="scientific">Pseudomonas grimontii</name>
    <dbReference type="NCBI Taxonomy" id="129847"/>
    <lineage>
        <taxon>Bacteria</taxon>
        <taxon>Pseudomonadati</taxon>
        <taxon>Pseudomonadota</taxon>
        <taxon>Gammaproteobacteria</taxon>
        <taxon>Pseudomonadales</taxon>
        <taxon>Pseudomonadaceae</taxon>
        <taxon>Pseudomonas</taxon>
    </lineage>
</organism>
<dbReference type="SUPFAM" id="SSF51306">
    <property type="entry name" value="LexA/Signal peptidase"/>
    <property type="match status" value="1"/>
</dbReference>
<dbReference type="AlphaFoldDB" id="A0A1H1IMC8"/>
<evidence type="ECO:0000313" key="8">
    <source>
        <dbReference type="Proteomes" id="UP000317267"/>
    </source>
</evidence>
<keyword evidence="7" id="KW-1185">Reference proteome</keyword>
<dbReference type="GO" id="GO:0003677">
    <property type="term" value="F:DNA binding"/>
    <property type="evidence" value="ECO:0007669"/>
    <property type="project" value="UniProtKB-KW"/>
</dbReference>
<accession>A0A1H1IMC8</accession>
<name>A0A1H1IMC8_9PSED</name>
<gene>
    <name evidence="6" type="ORF">FIV39_04215</name>
    <name evidence="5" type="ORF">SAMN04490186_5899</name>
</gene>
<dbReference type="RefSeq" id="WP_090408034.1">
    <property type="nucleotide sequence ID" value="NZ_FNKM01000002.1"/>
</dbReference>
<dbReference type="InterPro" id="IPR036286">
    <property type="entry name" value="LexA/Signal_pep-like_sf"/>
</dbReference>
<reference evidence="6 8" key="2">
    <citation type="submission" date="2019-06" db="EMBL/GenBank/DDBJ databases">
        <title>Pseudomonas bimorpha sp. nov. isolated from bovine raw milk and skim milk concentrate.</title>
        <authorList>
            <person name="Hofmann K."/>
            <person name="Huptas C."/>
            <person name="Doll E."/>
            <person name="Scherer S."/>
            <person name="Wenning M."/>
        </authorList>
    </citation>
    <scope>NUCLEOTIDE SEQUENCE [LARGE SCALE GENOMIC DNA]</scope>
    <source>
        <strain evidence="6 8">DSM 17515</strain>
    </source>
</reference>
<dbReference type="Proteomes" id="UP000198740">
    <property type="component" value="Unassembled WGS sequence"/>
</dbReference>
<evidence type="ECO:0000313" key="5">
    <source>
        <dbReference type="EMBL" id="SDR38729.1"/>
    </source>
</evidence>
<feature type="domain" description="HTH cro/C1-type" evidence="4">
    <location>
        <begin position="16"/>
        <end position="69"/>
    </location>
</feature>
<dbReference type="PROSITE" id="PS50943">
    <property type="entry name" value="HTH_CROC1"/>
    <property type="match status" value="1"/>
</dbReference>
<dbReference type="SUPFAM" id="SSF47413">
    <property type="entry name" value="lambda repressor-like DNA-binding domains"/>
    <property type="match status" value="1"/>
</dbReference>
<dbReference type="InterPro" id="IPR001387">
    <property type="entry name" value="Cro/C1-type_HTH"/>
</dbReference>
<evidence type="ECO:0000313" key="6">
    <source>
        <dbReference type="EMBL" id="TWR70551.1"/>
    </source>
</evidence>
<dbReference type="Pfam" id="PF00717">
    <property type="entry name" value="Peptidase_S24"/>
    <property type="match status" value="1"/>
</dbReference>
<dbReference type="Gene3D" id="2.10.109.10">
    <property type="entry name" value="Umud Fragment, subunit A"/>
    <property type="match status" value="1"/>
</dbReference>
<dbReference type="OrthoDB" id="8613261at2"/>
<dbReference type="InterPro" id="IPR015927">
    <property type="entry name" value="Peptidase_S24_S26A/B/C"/>
</dbReference>
<comment type="caution">
    <text evidence="6">The sequence shown here is derived from an EMBL/GenBank/DDBJ whole genome shotgun (WGS) entry which is preliminary data.</text>
</comment>
<dbReference type="EMBL" id="FNKM01000002">
    <property type="protein sequence ID" value="SDR38729.1"/>
    <property type="molecule type" value="Genomic_DNA"/>
</dbReference>
<keyword evidence="3" id="KW-0804">Transcription</keyword>
<reference evidence="5 7" key="1">
    <citation type="submission" date="2016-10" db="EMBL/GenBank/DDBJ databases">
        <authorList>
            <person name="Varghese N."/>
            <person name="Submissions S."/>
        </authorList>
    </citation>
    <scope>NUCLEOTIDE SEQUENCE [LARGE SCALE GENOMIC DNA]</scope>
    <source>
        <strain evidence="5 7">BS2976</strain>
    </source>
</reference>
<dbReference type="EMBL" id="VFES01000001">
    <property type="protein sequence ID" value="TWR70551.1"/>
    <property type="molecule type" value="Genomic_DNA"/>
</dbReference>
<sequence length="261" mass="28864">MNYLDKTQLPTLADRLNHAMSQRSLSQEALATAAGCTQASIQKISSGKSQKSRFLPAIARALQVDVDWLELGIAPGSQSTNEATHKLRPHDGSPFVLGELSLWDDLTPMEAGEIALPLYKEVEIASGLGKSTVQIDEGRKVWFSSYTLRKAGVDPSNAACATNTGNSNHPLILDRATLGVDKGTTKIIDGQIYALDHDGLLRVKFLYRIPGGIRLRSFNREEYADEDYSFEEVMEQRIQIIGRIFWWSTLNLINSSLLAKN</sequence>
<dbReference type="CDD" id="cd06529">
    <property type="entry name" value="S24_LexA-like"/>
    <property type="match status" value="1"/>
</dbReference>
<dbReference type="InterPro" id="IPR039418">
    <property type="entry name" value="LexA-like"/>
</dbReference>
<evidence type="ECO:0000256" key="2">
    <source>
        <dbReference type="ARBA" id="ARBA00023125"/>
    </source>
</evidence>
<evidence type="ECO:0000256" key="1">
    <source>
        <dbReference type="ARBA" id="ARBA00023015"/>
    </source>
</evidence>
<keyword evidence="1" id="KW-0805">Transcription regulation</keyword>
<evidence type="ECO:0000256" key="3">
    <source>
        <dbReference type="ARBA" id="ARBA00023163"/>
    </source>
</evidence>
<evidence type="ECO:0000313" key="7">
    <source>
        <dbReference type="Proteomes" id="UP000198740"/>
    </source>
</evidence>
<protein>
    <submittedName>
        <fullName evidence="6">Helix-turn-helix transcriptional regulator</fullName>
    </submittedName>
    <submittedName>
        <fullName evidence="5">Phage repressor protein C, contains Cro/C1-type HTH and peptisase s24 domains</fullName>
    </submittedName>
</protein>
<dbReference type="CDD" id="cd00093">
    <property type="entry name" value="HTH_XRE"/>
    <property type="match status" value="1"/>
</dbReference>
<keyword evidence="2" id="KW-0238">DNA-binding</keyword>
<dbReference type="PANTHER" id="PTHR40661">
    <property type="match status" value="1"/>
</dbReference>
<dbReference type="PANTHER" id="PTHR40661:SF2">
    <property type="entry name" value="HTH-TYPE TRANSCRIPTIONAL REGULATOR PRTR"/>
    <property type="match status" value="1"/>
</dbReference>
<dbReference type="SMART" id="SM00530">
    <property type="entry name" value="HTH_XRE"/>
    <property type="match status" value="1"/>
</dbReference>
<proteinExistence type="predicted"/>
<evidence type="ECO:0000259" key="4">
    <source>
        <dbReference type="PROSITE" id="PS50943"/>
    </source>
</evidence>
<dbReference type="Pfam" id="PF13560">
    <property type="entry name" value="HTH_31"/>
    <property type="match status" value="1"/>
</dbReference>
<dbReference type="InterPro" id="IPR010982">
    <property type="entry name" value="Lambda_DNA-bd_dom_sf"/>
</dbReference>
<dbReference type="Gene3D" id="1.10.260.40">
    <property type="entry name" value="lambda repressor-like DNA-binding domains"/>
    <property type="match status" value="1"/>
</dbReference>